<dbReference type="InterPro" id="IPR001789">
    <property type="entry name" value="Sig_transdc_resp-reg_receiver"/>
</dbReference>
<comment type="caution">
    <text evidence="5">The sequence shown here is derived from an EMBL/GenBank/DDBJ whole genome shotgun (WGS) entry which is preliminary data.</text>
</comment>
<dbReference type="Pfam" id="PF00196">
    <property type="entry name" value="GerE"/>
    <property type="match status" value="1"/>
</dbReference>
<dbReference type="Pfam" id="PF08448">
    <property type="entry name" value="PAS_4"/>
    <property type="match status" value="1"/>
</dbReference>
<dbReference type="InterPro" id="IPR039420">
    <property type="entry name" value="WalR-like"/>
</dbReference>
<evidence type="ECO:0000313" key="6">
    <source>
        <dbReference type="Proteomes" id="UP000320735"/>
    </source>
</evidence>
<evidence type="ECO:0000259" key="4">
    <source>
        <dbReference type="PROSITE" id="PS50110"/>
    </source>
</evidence>
<dbReference type="CDD" id="cd00156">
    <property type="entry name" value="REC"/>
    <property type="match status" value="1"/>
</dbReference>
<dbReference type="GO" id="GO:0006355">
    <property type="term" value="P:regulation of DNA-templated transcription"/>
    <property type="evidence" value="ECO:0007669"/>
    <property type="project" value="InterPro"/>
</dbReference>
<dbReference type="Pfam" id="PF00072">
    <property type="entry name" value="Response_reg"/>
    <property type="match status" value="1"/>
</dbReference>
<dbReference type="CDD" id="cd06170">
    <property type="entry name" value="LuxR_C_like"/>
    <property type="match status" value="1"/>
</dbReference>
<keyword evidence="6" id="KW-1185">Reference proteome</keyword>
<keyword evidence="1" id="KW-0238">DNA-binding</keyword>
<evidence type="ECO:0000259" key="3">
    <source>
        <dbReference type="PROSITE" id="PS50043"/>
    </source>
</evidence>
<dbReference type="SUPFAM" id="SSF55785">
    <property type="entry name" value="PYP-like sensor domain (PAS domain)"/>
    <property type="match status" value="1"/>
</dbReference>
<dbReference type="SUPFAM" id="SSF46894">
    <property type="entry name" value="C-terminal effector domain of the bipartite response regulators"/>
    <property type="match status" value="1"/>
</dbReference>
<evidence type="ECO:0000313" key="5">
    <source>
        <dbReference type="EMBL" id="TWU06854.1"/>
    </source>
</evidence>
<dbReference type="SMART" id="SM00448">
    <property type="entry name" value="REC"/>
    <property type="match status" value="1"/>
</dbReference>
<dbReference type="Gene3D" id="3.40.50.2300">
    <property type="match status" value="1"/>
</dbReference>
<evidence type="ECO:0000256" key="1">
    <source>
        <dbReference type="ARBA" id="ARBA00023125"/>
    </source>
</evidence>
<gene>
    <name evidence="5" type="primary">fixJ</name>
    <name evidence="5" type="ORF">CA54_52540</name>
</gene>
<name>A0A5C6B8M1_9PLAN</name>
<dbReference type="PROSITE" id="PS50043">
    <property type="entry name" value="HTH_LUXR_2"/>
    <property type="match status" value="1"/>
</dbReference>
<sequence length="380" mass="42147">MLLRNVRSIKLTERNSLFEIVERLQWPRILFRSLTMKNLDMTILLVEDQPAHAKLIERAFESAGSGFRLSVVSSLREAQKFLTTSTPDVVIADLELPDGRGTDLIRHDDNAPAFPVVVLTSHGNEQVAVEAMKAGALDYVVKSAAVMRDLPRISAAAIREWTHLVERRRAEKARTQSLRLLEGVLDSLSAQVAVLDDNGMILMVNSAWANQSSPNPFSGKAFGVTVNYLSACSNVTGEMQPAANTIVAGVRDVITGIQSQFCVEVLCYHAADQRWYQVEVSPFSGAGAARAVVLYEDISERKHAENEARDRAIHRERLATLSDREHEVMTMVVAGKANKVIARDLGRSEKTVEKHRANVMKKLKVRTIADLVRIAVSIER</sequence>
<dbReference type="InterPro" id="IPR013656">
    <property type="entry name" value="PAS_4"/>
</dbReference>
<dbReference type="Gene3D" id="3.30.450.20">
    <property type="entry name" value="PAS domain"/>
    <property type="match status" value="1"/>
</dbReference>
<dbReference type="Proteomes" id="UP000320735">
    <property type="component" value="Unassembled WGS sequence"/>
</dbReference>
<dbReference type="GO" id="GO:0003677">
    <property type="term" value="F:DNA binding"/>
    <property type="evidence" value="ECO:0007669"/>
    <property type="project" value="UniProtKB-KW"/>
</dbReference>
<feature type="modified residue" description="4-aspartylphosphate" evidence="2">
    <location>
        <position position="93"/>
    </location>
</feature>
<dbReference type="InterPro" id="IPR035965">
    <property type="entry name" value="PAS-like_dom_sf"/>
</dbReference>
<dbReference type="SUPFAM" id="SSF52172">
    <property type="entry name" value="CheY-like"/>
    <property type="match status" value="1"/>
</dbReference>
<dbReference type="SMART" id="SM00421">
    <property type="entry name" value="HTH_LUXR"/>
    <property type="match status" value="1"/>
</dbReference>
<organism evidence="5 6">
    <name type="scientific">Symmachiella macrocystis</name>
    <dbReference type="NCBI Taxonomy" id="2527985"/>
    <lineage>
        <taxon>Bacteria</taxon>
        <taxon>Pseudomonadati</taxon>
        <taxon>Planctomycetota</taxon>
        <taxon>Planctomycetia</taxon>
        <taxon>Planctomycetales</taxon>
        <taxon>Planctomycetaceae</taxon>
        <taxon>Symmachiella</taxon>
    </lineage>
</organism>
<dbReference type="InterPro" id="IPR036388">
    <property type="entry name" value="WH-like_DNA-bd_sf"/>
</dbReference>
<dbReference type="PRINTS" id="PR00038">
    <property type="entry name" value="HTHLUXR"/>
</dbReference>
<dbReference type="PROSITE" id="PS00622">
    <property type="entry name" value="HTH_LUXR_1"/>
    <property type="match status" value="1"/>
</dbReference>
<reference evidence="5 6" key="1">
    <citation type="submission" date="2019-02" db="EMBL/GenBank/DDBJ databases">
        <title>Deep-cultivation of Planctomycetes and their phenomic and genomic characterization uncovers novel biology.</title>
        <authorList>
            <person name="Wiegand S."/>
            <person name="Jogler M."/>
            <person name="Boedeker C."/>
            <person name="Pinto D."/>
            <person name="Vollmers J."/>
            <person name="Rivas-Marin E."/>
            <person name="Kohn T."/>
            <person name="Peeters S.H."/>
            <person name="Heuer A."/>
            <person name="Rast P."/>
            <person name="Oberbeckmann S."/>
            <person name="Bunk B."/>
            <person name="Jeske O."/>
            <person name="Meyerdierks A."/>
            <person name="Storesund J.E."/>
            <person name="Kallscheuer N."/>
            <person name="Luecker S."/>
            <person name="Lage O.M."/>
            <person name="Pohl T."/>
            <person name="Merkel B.J."/>
            <person name="Hornburger P."/>
            <person name="Mueller R.-W."/>
            <person name="Bruemmer F."/>
            <person name="Labrenz M."/>
            <person name="Spormann A.M."/>
            <person name="Op Den Camp H."/>
            <person name="Overmann J."/>
            <person name="Amann R."/>
            <person name="Jetten M.S.M."/>
            <person name="Mascher T."/>
            <person name="Medema M.H."/>
            <person name="Devos D.P."/>
            <person name="Kaster A.-K."/>
            <person name="Ovreas L."/>
            <person name="Rohde M."/>
            <person name="Galperin M.Y."/>
            <person name="Jogler C."/>
        </authorList>
    </citation>
    <scope>NUCLEOTIDE SEQUENCE [LARGE SCALE GENOMIC DNA]</scope>
    <source>
        <strain evidence="5 6">CA54</strain>
    </source>
</reference>
<evidence type="ECO:0000256" key="2">
    <source>
        <dbReference type="PROSITE-ProRule" id="PRU00169"/>
    </source>
</evidence>
<dbReference type="EMBL" id="SJPP01000003">
    <property type="protein sequence ID" value="TWU06854.1"/>
    <property type="molecule type" value="Genomic_DNA"/>
</dbReference>
<feature type="domain" description="HTH luxR-type" evidence="3">
    <location>
        <begin position="314"/>
        <end position="379"/>
    </location>
</feature>
<dbReference type="PANTHER" id="PTHR43214:SF44">
    <property type="entry name" value="TWO-COMPONENT RESPONSE REGULATOR"/>
    <property type="match status" value="1"/>
</dbReference>
<dbReference type="PANTHER" id="PTHR43214">
    <property type="entry name" value="TWO-COMPONENT RESPONSE REGULATOR"/>
    <property type="match status" value="1"/>
</dbReference>
<dbReference type="AlphaFoldDB" id="A0A5C6B8M1"/>
<keyword evidence="2" id="KW-0597">Phosphoprotein</keyword>
<protein>
    <submittedName>
        <fullName evidence="5">Transcriptional regulatory protein FixJ</fullName>
    </submittedName>
</protein>
<proteinExistence type="predicted"/>
<dbReference type="Gene3D" id="1.10.10.10">
    <property type="entry name" value="Winged helix-like DNA-binding domain superfamily/Winged helix DNA-binding domain"/>
    <property type="match status" value="1"/>
</dbReference>
<dbReference type="InterPro" id="IPR011006">
    <property type="entry name" value="CheY-like_superfamily"/>
</dbReference>
<accession>A0A5C6B8M1</accession>
<dbReference type="InterPro" id="IPR016032">
    <property type="entry name" value="Sig_transdc_resp-reg_C-effctor"/>
</dbReference>
<dbReference type="PROSITE" id="PS50110">
    <property type="entry name" value="RESPONSE_REGULATORY"/>
    <property type="match status" value="1"/>
</dbReference>
<dbReference type="GO" id="GO:0000160">
    <property type="term" value="P:phosphorelay signal transduction system"/>
    <property type="evidence" value="ECO:0007669"/>
    <property type="project" value="InterPro"/>
</dbReference>
<dbReference type="InterPro" id="IPR000792">
    <property type="entry name" value="Tscrpt_reg_LuxR_C"/>
</dbReference>
<feature type="domain" description="Response regulatory" evidence="4">
    <location>
        <begin position="42"/>
        <end position="157"/>
    </location>
</feature>